<reference evidence="4" key="1">
    <citation type="journal article" date="2019" name="Int. J. Syst. Evol. Microbiol.">
        <title>The Global Catalogue of Microorganisms (GCM) 10K type strain sequencing project: providing services to taxonomists for standard genome sequencing and annotation.</title>
        <authorList>
            <consortium name="The Broad Institute Genomics Platform"/>
            <consortium name="The Broad Institute Genome Sequencing Center for Infectious Disease"/>
            <person name="Wu L."/>
            <person name="Ma J."/>
        </authorList>
    </citation>
    <scope>NUCLEOTIDE SEQUENCE [LARGE SCALE GENOMIC DNA]</scope>
    <source>
        <strain evidence="4">JCM 3146</strain>
    </source>
</reference>
<evidence type="ECO:0000313" key="3">
    <source>
        <dbReference type="EMBL" id="GAA0353400.1"/>
    </source>
</evidence>
<evidence type="ECO:0000259" key="2">
    <source>
        <dbReference type="Pfam" id="PF13577"/>
    </source>
</evidence>
<sequence length="100" mass="9977">MDIQGISDRLELGELPARHVRAVDGGDRALLDTVFTADAIAPYARRPAQPGSGAGAVLAHARLSGPAGTGQSVSAAVSMVSPHGSGSSIGRPRATSVSCS</sequence>
<feature type="domain" description="SnoaL-like" evidence="2">
    <location>
        <begin position="6"/>
        <end position="62"/>
    </location>
</feature>
<gene>
    <name evidence="3" type="ORF">GCM10010151_48680</name>
</gene>
<dbReference type="Pfam" id="PF13577">
    <property type="entry name" value="SnoaL_4"/>
    <property type="match status" value="1"/>
</dbReference>
<proteinExistence type="predicted"/>
<dbReference type="InterPro" id="IPR037401">
    <property type="entry name" value="SnoaL-like"/>
</dbReference>
<dbReference type="RefSeq" id="WP_406567640.1">
    <property type="nucleotide sequence ID" value="NZ_BAAABM010000045.1"/>
</dbReference>
<comment type="caution">
    <text evidence="3">The sequence shown here is derived from an EMBL/GenBank/DDBJ whole genome shotgun (WGS) entry which is preliminary data.</text>
</comment>
<dbReference type="Proteomes" id="UP001501822">
    <property type="component" value="Unassembled WGS sequence"/>
</dbReference>
<organism evidence="3 4">
    <name type="scientific">Actinoallomurus spadix</name>
    <dbReference type="NCBI Taxonomy" id="79912"/>
    <lineage>
        <taxon>Bacteria</taxon>
        <taxon>Bacillati</taxon>
        <taxon>Actinomycetota</taxon>
        <taxon>Actinomycetes</taxon>
        <taxon>Streptosporangiales</taxon>
        <taxon>Thermomonosporaceae</taxon>
        <taxon>Actinoallomurus</taxon>
    </lineage>
</organism>
<name>A0ABP3GRZ2_9ACTN</name>
<dbReference type="SUPFAM" id="SSF54427">
    <property type="entry name" value="NTF2-like"/>
    <property type="match status" value="1"/>
</dbReference>
<accession>A0ABP3GRZ2</accession>
<dbReference type="InterPro" id="IPR032710">
    <property type="entry name" value="NTF2-like_dom_sf"/>
</dbReference>
<evidence type="ECO:0000256" key="1">
    <source>
        <dbReference type="SAM" id="MobiDB-lite"/>
    </source>
</evidence>
<evidence type="ECO:0000313" key="4">
    <source>
        <dbReference type="Proteomes" id="UP001501822"/>
    </source>
</evidence>
<dbReference type="EMBL" id="BAAABM010000045">
    <property type="protein sequence ID" value="GAA0353400.1"/>
    <property type="molecule type" value="Genomic_DNA"/>
</dbReference>
<protein>
    <recommendedName>
        <fullName evidence="2">SnoaL-like domain-containing protein</fullName>
    </recommendedName>
</protein>
<feature type="region of interest" description="Disordered" evidence="1">
    <location>
        <begin position="65"/>
        <end position="100"/>
    </location>
</feature>
<dbReference type="Gene3D" id="3.10.450.50">
    <property type="match status" value="1"/>
</dbReference>
<keyword evidence="4" id="KW-1185">Reference proteome</keyword>